<dbReference type="Proteomes" id="UP000287651">
    <property type="component" value="Unassembled WGS sequence"/>
</dbReference>
<dbReference type="Gene3D" id="3.30.559.10">
    <property type="entry name" value="Chloramphenicol acetyltransferase-like domain"/>
    <property type="match status" value="1"/>
</dbReference>
<reference evidence="1 2" key="1">
    <citation type="journal article" date="2014" name="Agronomy (Basel)">
        <title>A Draft Genome Sequence for Ensete ventricosum, the Drought-Tolerant Tree Against Hunger.</title>
        <authorList>
            <person name="Harrison J."/>
            <person name="Moore K.A."/>
            <person name="Paszkiewicz K."/>
            <person name="Jones T."/>
            <person name="Grant M."/>
            <person name="Ambacheew D."/>
            <person name="Muzemil S."/>
            <person name="Studholme D.J."/>
        </authorList>
    </citation>
    <scope>NUCLEOTIDE SEQUENCE [LARGE SCALE GENOMIC DNA]</scope>
</reference>
<evidence type="ECO:0000313" key="1">
    <source>
        <dbReference type="EMBL" id="RRT51111.1"/>
    </source>
</evidence>
<accession>A0A426YHA1</accession>
<comment type="caution">
    <text evidence="1">The sequence shown here is derived from an EMBL/GenBank/DDBJ whole genome shotgun (WGS) entry which is preliminary data.</text>
</comment>
<gene>
    <name evidence="1" type="ORF">B296_00040207</name>
</gene>
<name>A0A426YHA1_ENSVE</name>
<dbReference type="AlphaFoldDB" id="A0A426YHA1"/>
<sequence>MCSWFIPKHYRLQTKSTYGVLYYSLPLLPEVLQKSQHLRSLHMFQHGRELDKVIKEALSKVFSNYYPFIWQFIDSEHDDVHVAYSGEGTWFEEAEVNYSLEDEVS</sequence>
<proteinExistence type="predicted"/>
<dbReference type="InterPro" id="IPR023213">
    <property type="entry name" value="CAT-like_dom_sf"/>
</dbReference>
<protein>
    <submittedName>
        <fullName evidence="1">Uncharacterized protein</fullName>
    </submittedName>
</protein>
<organism evidence="1 2">
    <name type="scientific">Ensete ventricosum</name>
    <name type="common">Abyssinian banana</name>
    <name type="synonym">Musa ensete</name>
    <dbReference type="NCBI Taxonomy" id="4639"/>
    <lineage>
        <taxon>Eukaryota</taxon>
        <taxon>Viridiplantae</taxon>
        <taxon>Streptophyta</taxon>
        <taxon>Embryophyta</taxon>
        <taxon>Tracheophyta</taxon>
        <taxon>Spermatophyta</taxon>
        <taxon>Magnoliopsida</taxon>
        <taxon>Liliopsida</taxon>
        <taxon>Zingiberales</taxon>
        <taxon>Musaceae</taxon>
        <taxon>Ensete</taxon>
    </lineage>
</organism>
<dbReference type="EMBL" id="AMZH03012391">
    <property type="protein sequence ID" value="RRT51111.1"/>
    <property type="molecule type" value="Genomic_DNA"/>
</dbReference>
<evidence type="ECO:0000313" key="2">
    <source>
        <dbReference type="Proteomes" id="UP000287651"/>
    </source>
</evidence>